<feature type="active site" description="Charge relay system" evidence="2">
    <location>
        <position position="251"/>
    </location>
</feature>
<dbReference type="PANTHER" id="PTHR10824:SF4">
    <property type="entry name" value="ACYL-COENZYME A THIOESTERASE 1-LIKE"/>
    <property type="match status" value="1"/>
</dbReference>
<evidence type="ECO:0000256" key="2">
    <source>
        <dbReference type="PIRSR" id="PIRSR016521-1"/>
    </source>
</evidence>
<accession>A0A1Q4VFN6</accession>
<dbReference type="Pfam" id="PF04775">
    <property type="entry name" value="Bile_Hydr_Trans"/>
    <property type="match status" value="1"/>
</dbReference>
<feature type="domain" description="Acyl-CoA thioester hydrolase/bile acid-CoA amino acid N-acetyltransferase" evidence="3">
    <location>
        <begin position="31"/>
        <end position="154"/>
    </location>
</feature>
<sequence>MALLLGVGCAGGATADDEVRIRVDKPVALADEPLRVRVTGLDAGQEVTVTSKAADHRGQPWTGRATFAADASGSVDLKRARPRSGTYRQADGMGLFWSMKPDQGSADESWFAPLWPELGSDYEVRLAVDAGGEQLAARTLTRTWMDKGVTHRPLTVAKDGVEGALYLPPAGPERRSPVLLFGGSSGGHGDKHAAALLASRGHPVLDLCYFGCTGRPATLERIELEYFVTAARLLKREYATGSQRPAVIGYSRGSEAAQLLAHHYPDLVHDVVVYAPSHRVVPGFPDGGPAWTKGGKPVKEGNIPLHRVRGTVLAVAGGDDGMWPSAPSAERIGEQRGASGDPHRALIHPHAGHGVGTFPYTAAGTRFTHPVTGESYRMGGTSAANAGARASSWPEVLKLLRG</sequence>
<dbReference type="GO" id="GO:0006637">
    <property type="term" value="P:acyl-CoA metabolic process"/>
    <property type="evidence" value="ECO:0007669"/>
    <property type="project" value="InterPro"/>
</dbReference>
<reference evidence="5 6" key="1">
    <citation type="submission" date="2015-06" db="EMBL/GenBank/DDBJ databases">
        <title>Cloning and characterization of the uncialamcin biosynthetic gene cluster.</title>
        <authorList>
            <person name="Yan X."/>
            <person name="Huang T."/>
            <person name="Ge H."/>
            <person name="Shen B."/>
        </authorList>
    </citation>
    <scope>NUCLEOTIDE SEQUENCE [LARGE SCALE GENOMIC DNA]</scope>
    <source>
        <strain evidence="5 6">DCA2648</strain>
    </source>
</reference>
<gene>
    <name evidence="5" type="ORF">AB852_01890</name>
</gene>
<proteinExistence type="inferred from homology"/>
<organism evidence="5 6">
    <name type="scientific">Streptomyces uncialis</name>
    <dbReference type="NCBI Taxonomy" id="1048205"/>
    <lineage>
        <taxon>Bacteria</taxon>
        <taxon>Bacillati</taxon>
        <taxon>Actinomycetota</taxon>
        <taxon>Actinomycetes</taxon>
        <taxon>Kitasatosporales</taxon>
        <taxon>Streptomycetaceae</taxon>
        <taxon>Streptomyces</taxon>
    </lineage>
</organism>
<dbReference type="STRING" id="1048205.AB852_01890"/>
<dbReference type="PANTHER" id="PTHR10824">
    <property type="entry name" value="ACYL-COENZYME A THIOESTERASE-RELATED"/>
    <property type="match status" value="1"/>
</dbReference>
<evidence type="ECO:0000259" key="3">
    <source>
        <dbReference type="Pfam" id="PF04775"/>
    </source>
</evidence>
<dbReference type="InterPro" id="IPR042490">
    <property type="entry name" value="Thio_Ohase/BAAT_N"/>
</dbReference>
<dbReference type="GO" id="GO:0006631">
    <property type="term" value="P:fatty acid metabolic process"/>
    <property type="evidence" value="ECO:0007669"/>
    <property type="project" value="TreeGrafter"/>
</dbReference>
<dbReference type="InterPro" id="IPR014940">
    <property type="entry name" value="BAAT_C"/>
</dbReference>
<dbReference type="EMBL" id="LFBV01000001">
    <property type="protein sequence ID" value="OKH96626.1"/>
    <property type="molecule type" value="Genomic_DNA"/>
</dbReference>
<dbReference type="Proteomes" id="UP000186455">
    <property type="component" value="Unassembled WGS sequence"/>
</dbReference>
<protein>
    <submittedName>
        <fullName evidence="5">Palmitoyl-CoA hydrolase</fullName>
    </submittedName>
</protein>
<feature type="active site" description="Charge relay system" evidence="2">
    <location>
        <position position="353"/>
    </location>
</feature>
<evidence type="ECO:0000313" key="6">
    <source>
        <dbReference type="Proteomes" id="UP000186455"/>
    </source>
</evidence>
<comment type="similarity">
    <text evidence="1">Belongs to the C/M/P thioester hydrolase family.</text>
</comment>
<dbReference type="Gene3D" id="3.40.50.1820">
    <property type="entry name" value="alpha/beta hydrolase"/>
    <property type="match status" value="1"/>
</dbReference>
<dbReference type="SUPFAM" id="SSF53474">
    <property type="entry name" value="alpha/beta-Hydrolases"/>
    <property type="match status" value="1"/>
</dbReference>
<keyword evidence="5" id="KW-0378">Hydrolase</keyword>
<feature type="domain" description="BAAT/Acyl-CoA thioester hydrolase C-terminal" evidence="4">
    <location>
        <begin position="298"/>
        <end position="400"/>
    </location>
</feature>
<name>A0A1Q4VFN6_9ACTN</name>
<comment type="caution">
    <text evidence="5">The sequence shown here is derived from an EMBL/GenBank/DDBJ whole genome shotgun (WGS) entry which is preliminary data.</text>
</comment>
<evidence type="ECO:0000256" key="1">
    <source>
        <dbReference type="ARBA" id="ARBA00006538"/>
    </source>
</evidence>
<dbReference type="InterPro" id="IPR029058">
    <property type="entry name" value="AB_hydrolase_fold"/>
</dbReference>
<dbReference type="Gene3D" id="2.60.40.2240">
    <property type="entry name" value="Acyl-CoA thioester hydrolase/BAAT N-terminal domain"/>
    <property type="match status" value="1"/>
</dbReference>
<evidence type="ECO:0000259" key="4">
    <source>
        <dbReference type="Pfam" id="PF08840"/>
    </source>
</evidence>
<evidence type="ECO:0000313" key="5">
    <source>
        <dbReference type="EMBL" id="OKH96626.1"/>
    </source>
</evidence>
<dbReference type="Pfam" id="PF08840">
    <property type="entry name" value="BAAT_C"/>
    <property type="match status" value="1"/>
</dbReference>
<dbReference type="GO" id="GO:0047617">
    <property type="term" value="F:fatty acyl-CoA hydrolase activity"/>
    <property type="evidence" value="ECO:0007669"/>
    <property type="project" value="TreeGrafter"/>
</dbReference>
<dbReference type="InterPro" id="IPR016662">
    <property type="entry name" value="Acyl-CoA_thioEstase_long-chain"/>
</dbReference>
<dbReference type="PIRSF" id="PIRSF016521">
    <property type="entry name" value="Acyl-CoA_hydro"/>
    <property type="match status" value="1"/>
</dbReference>
<dbReference type="AlphaFoldDB" id="A0A1Q4VFN6"/>
<feature type="active site" description="Charge relay system" evidence="2">
    <location>
        <position position="320"/>
    </location>
</feature>
<keyword evidence="6" id="KW-1185">Reference proteome</keyword>
<dbReference type="InterPro" id="IPR006862">
    <property type="entry name" value="Thio_Ohase/aa_AcTrfase"/>
</dbReference>